<dbReference type="Gene3D" id="3.40.50.720">
    <property type="entry name" value="NAD(P)-binding Rossmann-like Domain"/>
    <property type="match status" value="1"/>
</dbReference>
<evidence type="ECO:0000256" key="1">
    <source>
        <dbReference type="ARBA" id="ARBA00006484"/>
    </source>
</evidence>
<dbReference type="InterPro" id="IPR002347">
    <property type="entry name" value="SDR_fam"/>
</dbReference>
<name>A0ABV8LBM7_9NOCA</name>
<dbReference type="Proteomes" id="UP001595767">
    <property type="component" value="Unassembled WGS sequence"/>
</dbReference>
<dbReference type="EMBL" id="JBHSBA010000015">
    <property type="protein sequence ID" value="MFC4127896.1"/>
    <property type="molecule type" value="Genomic_DNA"/>
</dbReference>
<evidence type="ECO:0000256" key="2">
    <source>
        <dbReference type="ARBA" id="ARBA00023002"/>
    </source>
</evidence>
<reference evidence="4" key="1">
    <citation type="journal article" date="2019" name="Int. J. Syst. Evol. Microbiol.">
        <title>The Global Catalogue of Microorganisms (GCM) 10K type strain sequencing project: providing services to taxonomists for standard genome sequencing and annotation.</title>
        <authorList>
            <consortium name="The Broad Institute Genomics Platform"/>
            <consortium name="The Broad Institute Genome Sequencing Center for Infectious Disease"/>
            <person name="Wu L."/>
            <person name="Ma J."/>
        </authorList>
    </citation>
    <scope>NUCLEOTIDE SEQUENCE [LARGE SCALE GENOMIC DNA]</scope>
    <source>
        <strain evidence="4">CGMCC 4.7204</strain>
    </source>
</reference>
<keyword evidence="4" id="KW-1185">Reference proteome</keyword>
<evidence type="ECO:0000313" key="4">
    <source>
        <dbReference type="Proteomes" id="UP001595767"/>
    </source>
</evidence>
<dbReference type="RefSeq" id="WP_378553613.1">
    <property type="nucleotide sequence ID" value="NZ_JBHSBA010000015.1"/>
</dbReference>
<dbReference type="PANTHER" id="PTHR24320:SF148">
    <property type="entry name" value="NAD(P)-BINDING ROSSMANN-FOLD SUPERFAMILY PROTEIN"/>
    <property type="match status" value="1"/>
</dbReference>
<accession>A0ABV8LBM7</accession>
<dbReference type="PANTHER" id="PTHR24320">
    <property type="entry name" value="RETINOL DEHYDROGENASE"/>
    <property type="match status" value="1"/>
</dbReference>
<keyword evidence="2" id="KW-0560">Oxidoreductase</keyword>
<dbReference type="Pfam" id="PF00106">
    <property type="entry name" value="adh_short"/>
    <property type="match status" value="1"/>
</dbReference>
<dbReference type="InterPro" id="IPR036291">
    <property type="entry name" value="NAD(P)-bd_dom_sf"/>
</dbReference>
<gene>
    <name evidence="3" type="ORF">ACFOW8_23505</name>
</gene>
<dbReference type="PRINTS" id="PR00081">
    <property type="entry name" value="GDHRDH"/>
</dbReference>
<evidence type="ECO:0000313" key="3">
    <source>
        <dbReference type="EMBL" id="MFC4127896.1"/>
    </source>
</evidence>
<sequence>MSPTTDPATILLTGATSGLGLAVARLLAGSAQWTVITTARSAERAGELRELLGDPAGFRYVVCDQTDSHSIRAAAGEIRELLSAPTIPPLRSLVLNAGIQTGTTASATVDGYELTFATNLLGPHLLVGLLSDALTAPARLIAVGSGTHYGRFRRSYGMVPAPQWQDPATLARPRDGDGIRAYATSKLATLYWVHEIARRAPQSLDALTYDPGMMPGTGLARDRSAIERFGWKYLLPAMRVVPGVSTAKRSAQHLAALATGTDQLPPTELRGAYVEIDHIVESSAESYDRHRELELFQFLDDATGLAETPTAAWWSVPAPTN</sequence>
<protein>
    <submittedName>
        <fullName evidence="3">SDR family NAD(P)-dependent oxidoreductase</fullName>
    </submittedName>
</protein>
<comment type="caution">
    <text evidence="3">The sequence shown here is derived from an EMBL/GenBank/DDBJ whole genome shotgun (WGS) entry which is preliminary data.</text>
</comment>
<comment type="similarity">
    <text evidence="1">Belongs to the short-chain dehydrogenases/reductases (SDR) family.</text>
</comment>
<dbReference type="SUPFAM" id="SSF51735">
    <property type="entry name" value="NAD(P)-binding Rossmann-fold domains"/>
    <property type="match status" value="1"/>
</dbReference>
<proteinExistence type="inferred from homology"/>
<organism evidence="3 4">
    <name type="scientific">Nocardia rhizosphaerae</name>
    <dbReference type="NCBI Taxonomy" id="1691571"/>
    <lineage>
        <taxon>Bacteria</taxon>
        <taxon>Bacillati</taxon>
        <taxon>Actinomycetota</taxon>
        <taxon>Actinomycetes</taxon>
        <taxon>Mycobacteriales</taxon>
        <taxon>Nocardiaceae</taxon>
        <taxon>Nocardia</taxon>
    </lineage>
</organism>